<comment type="similarity">
    <text evidence="1 5">Belongs to the FliD family.</text>
</comment>
<dbReference type="GO" id="GO:0009424">
    <property type="term" value="C:bacterial-type flagellum hook"/>
    <property type="evidence" value="ECO:0007669"/>
    <property type="project" value="UniProtKB-UniRule"/>
</dbReference>
<evidence type="ECO:0000256" key="4">
    <source>
        <dbReference type="ARBA" id="ARBA00023143"/>
    </source>
</evidence>
<reference evidence="8 9" key="1">
    <citation type="submission" date="2019-03" db="EMBL/GenBank/DDBJ databases">
        <authorList>
            <person name="Sebastian G."/>
            <person name="Baumann P."/>
            <person name="Ruckert C."/>
            <person name="Kalinowski J."/>
            <person name="Nebel B."/>
            <person name="Takors R."/>
            <person name="Blombach B."/>
        </authorList>
    </citation>
    <scope>NUCLEOTIDE SEQUENCE [LARGE SCALE GENOMIC DNA]</scope>
    <source>
        <strain evidence="8 9">DSM 1084</strain>
    </source>
</reference>
<evidence type="ECO:0000259" key="6">
    <source>
        <dbReference type="Pfam" id="PF02465"/>
    </source>
</evidence>
<dbReference type="RefSeq" id="WP_133157671.1">
    <property type="nucleotide sequence ID" value="NZ_CP037867.1"/>
</dbReference>
<dbReference type="KEGG" id="hpse:HPF_20305"/>
<comment type="subunit">
    <text evidence="2 5">Homopentamer.</text>
</comment>
<sequence>MATISSPGIGSGLDIQSIVSQLVALEKAPLTQLKTQATSLQTKLSTMGTIKSQVSALGDAAANLSKASGWDPVKATSSNPSAIGVTVKAGAPATSITMEVQNLAKAQSTASAAVTAGTAMGTGSMTIELGQWSGSSFTAGSGTPVTIDIDAGKDSLSSIASKINDSDAGVSATVLRDASGERLLVRSKATGEENAFRITVADDDGDDTDAAGLSRLAFSVGNANGMSRSQNAENAQATINGVPVTSASNTLSGTLTGMTIQLSQETTAPVTIDVTNDTEAIRSNVKAFVDAYNTLNSTLTSALRYDEATKTAGPLQGDATTVGLQNALRGMMRSVSASTPYSRLSDVGIELKSGGKLEINATKMDAALDNLDDLKALFTSTSSDPTATGFGWKIKNFAEGLIDADGTVSNKTDALKASIKRNSLDQDRVNDKAARTEKRLLAQYNAMDAAVGSLNGLSAFVSQQIILWNKS</sequence>
<dbReference type="GO" id="GO:0009421">
    <property type="term" value="C:bacterial-type flagellum filament cap"/>
    <property type="evidence" value="ECO:0007669"/>
    <property type="project" value="InterPro"/>
</dbReference>
<evidence type="ECO:0000256" key="5">
    <source>
        <dbReference type="RuleBase" id="RU362066"/>
    </source>
</evidence>
<dbReference type="PANTHER" id="PTHR30288">
    <property type="entry name" value="FLAGELLAR CAP/ASSEMBLY PROTEIN FLID"/>
    <property type="match status" value="1"/>
</dbReference>
<keyword evidence="4 5" id="KW-0975">Bacterial flagellum</keyword>
<protein>
    <recommendedName>
        <fullName evidence="5">Flagellar hook-associated protein 2</fullName>
        <shortName evidence="5">HAP2</shortName>
    </recommendedName>
    <alternativeName>
        <fullName evidence="5">Flagellar cap protein</fullName>
    </alternativeName>
</protein>
<organism evidence="8 9">
    <name type="scientific">Hydrogenophaga pseudoflava</name>
    <name type="common">Pseudomonas carboxydoflava</name>
    <dbReference type="NCBI Taxonomy" id="47421"/>
    <lineage>
        <taxon>Bacteria</taxon>
        <taxon>Pseudomonadati</taxon>
        <taxon>Pseudomonadota</taxon>
        <taxon>Betaproteobacteria</taxon>
        <taxon>Burkholderiales</taxon>
        <taxon>Comamonadaceae</taxon>
        <taxon>Hydrogenophaga</taxon>
    </lineage>
</organism>
<keyword evidence="9" id="KW-1185">Reference proteome</keyword>
<dbReference type="InterPro" id="IPR010809">
    <property type="entry name" value="FliD_C"/>
</dbReference>
<evidence type="ECO:0000259" key="7">
    <source>
        <dbReference type="Pfam" id="PF07195"/>
    </source>
</evidence>
<dbReference type="GO" id="GO:0007155">
    <property type="term" value="P:cell adhesion"/>
    <property type="evidence" value="ECO:0007669"/>
    <property type="project" value="InterPro"/>
</dbReference>
<dbReference type="PANTHER" id="PTHR30288:SF0">
    <property type="entry name" value="FLAGELLAR HOOK-ASSOCIATED PROTEIN 2"/>
    <property type="match status" value="1"/>
</dbReference>
<accession>A0A4P6X5T0</accession>
<keyword evidence="3" id="KW-0175">Coiled coil</keyword>
<proteinExistence type="inferred from homology"/>
<evidence type="ECO:0000313" key="8">
    <source>
        <dbReference type="EMBL" id="QBM30046.1"/>
    </source>
</evidence>
<comment type="function">
    <text evidence="5">Required for morphogenesis and for the elongation of the flagellar filament by facilitating polymerization of the flagellin monomers at the tip of growing filament. Forms a capping structure, which prevents flagellin subunits (transported through the central channel of the flagellum) from leaking out without polymerization at the distal end.</text>
</comment>
<keyword evidence="8" id="KW-0966">Cell projection</keyword>
<dbReference type="Pfam" id="PF07195">
    <property type="entry name" value="FliD_C"/>
    <property type="match status" value="1"/>
</dbReference>
<evidence type="ECO:0000256" key="1">
    <source>
        <dbReference type="ARBA" id="ARBA00009764"/>
    </source>
</evidence>
<evidence type="ECO:0000256" key="2">
    <source>
        <dbReference type="ARBA" id="ARBA00011255"/>
    </source>
</evidence>
<feature type="domain" description="Flagellar hook-associated protein 2 C-terminal" evidence="7">
    <location>
        <begin position="232"/>
        <end position="455"/>
    </location>
</feature>
<gene>
    <name evidence="8" type="primary">fliD</name>
    <name evidence="8" type="ORF">HPF_20305</name>
</gene>
<comment type="subcellular location">
    <subcellularLocation>
        <location evidence="5">Secreted</location>
    </subcellularLocation>
    <subcellularLocation>
        <location evidence="5">Bacterial flagellum</location>
    </subcellularLocation>
</comment>
<name>A0A4P6X5T0_HYDPS</name>
<dbReference type="GO" id="GO:0005576">
    <property type="term" value="C:extracellular region"/>
    <property type="evidence" value="ECO:0007669"/>
    <property type="project" value="UniProtKB-SubCell"/>
</dbReference>
<dbReference type="Pfam" id="PF02465">
    <property type="entry name" value="FliD_N"/>
    <property type="match status" value="1"/>
</dbReference>
<dbReference type="AlphaFoldDB" id="A0A4P6X5T0"/>
<keyword evidence="8" id="KW-0282">Flagellum</keyword>
<feature type="domain" description="Flagellar hook-associated protein 2 N-terminal" evidence="6">
    <location>
        <begin position="11"/>
        <end position="107"/>
    </location>
</feature>
<dbReference type="InterPro" id="IPR003481">
    <property type="entry name" value="FliD_N"/>
</dbReference>
<evidence type="ECO:0000313" key="9">
    <source>
        <dbReference type="Proteomes" id="UP000293912"/>
    </source>
</evidence>
<dbReference type="InterPro" id="IPR040026">
    <property type="entry name" value="FliD"/>
</dbReference>
<evidence type="ECO:0000256" key="3">
    <source>
        <dbReference type="ARBA" id="ARBA00023054"/>
    </source>
</evidence>
<keyword evidence="8" id="KW-0969">Cilium</keyword>
<dbReference type="Proteomes" id="UP000293912">
    <property type="component" value="Chromosome"/>
</dbReference>
<dbReference type="GO" id="GO:0071973">
    <property type="term" value="P:bacterial-type flagellum-dependent cell motility"/>
    <property type="evidence" value="ECO:0007669"/>
    <property type="project" value="TreeGrafter"/>
</dbReference>
<dbReference type="EMBL" id="CP037867">
    <property type="protein sequence ID" value="QBM30046.1"/>
    <property type="molecule type" value="Genomic_DNA"/>
</dbReference>
<keyword evidence="5" id="KW-0964">Secreted</keyword>